<keyword evidence="1" id="KW-0472">Membrane</keyword>
<feature type="transmembrane region" description="Helical" evidence="1">
    <location>
        <begin position="131"/>
        <end position="148"/>
    </location>
</feature>
<proteinExistence type="predicted"/>
<organism evidence="2">
    <name type="scientific">freshwater metagenome</name>
    <dbReference type="NCBI Taxonomy" id="449393"/>
    <lineage>
        <taxon>unclassified sequences</taxon>
        <taxon>metagenomes</taxon>
        <taxon>ecological metagenomes</taxon>
    </lineage>
</organism>
<feature type="transmembrane region" description="Helical" evidence="1">
    <location>
        <begin position="105"/>
        <end position="124"/>
    </location>
</feature>
<accession>A0A6J7FRR8</accession>
<dbReference type="AlphaFoldDB" id="A0A6J7FRR8"/>
<feature type="transmembrane region" description="Helical" evidence="1">
    <location>
        <begin position="387"/>
        <end position="405"/>
    </location>
</feature>
<feature type="transmembrane region" description="Helical" evidence="1">
    <location>
        <begin position="343"/>
        <end position="367"/>
    </location>
</feature>
<keyword evidence="1" id="KW-1133">Transmembrane helix</keyword>
<sequence length="555" mass="60474">MARSKRRGAHLLVRRMVLLGTVFLATLIPLRGFFFGQLLGDIGDARWTVSLYEHWFRVFAGQEAPASTLFFFPTHDTLGYSDAFLAPGIVHAALRAFAVDPVTSWSIATCVLIFLGNLGLALLATQVFKSLIVRIAFVMIAGTTYAFVSQLAHVQTLGYAIVWWVLALFLYGRQGSSVASRIAWFFMLPVLALGALTSWYPVFFFALIGAIALVLTFVFLRNGRWLLPPWRRARDLSWIGWGLSVGVTAALGVVWLAIYGPAFSSLAKPWDVYLTYGPHVTDVVNVMGGSGLWWDIAHVLSPNLEPTSMEHSLGITPALFVAFVVVCFSLTRKAIVKRRTAPVSIGVAAATVWATWLVVVIFGESGFSLFHFLWRFMPGASSIRSGLRVNVILSVLVVLIVAYLIEKWVIETKRKNTRRHVLRIVGAAALLAMIFIEQQRVTPANWRPDDFVPVTLRAAQAQLASSSCSSFLYVGSGSDQIAPWSVAVDATAIAVVTGMPTINGYSGNSPAGYPSVAAVESTAQAFIDWAAGQGVTETCLVTETRVRPIEVAAPG</sequence>
<evidence type="ECO:0000256" key="1">
    <source>
        <dbReference type="SAM" id="Phobius"/>
    </source>
</evidence>
<evidence type="ECO:0000313" key="2">
    <source>
        <dbReference type="EMBL" id="CAB4898161.1"/>
    </source>
</evidence>
<reference evidence="2" key="1">
    <citation type="submission" date="2020-05" db="EMBL/GenBank/DDBJ databases">
        <authorList>
            <person name="Chiriac C."/>
            <person name="Salcher M."/>
            <person name="Ghai R."/>
            <person name="Kavagutti S V."/>
        </authorList>
    </citation>
    <scope>NUCLEOTIDE SEQUENCE</scope>
</reference>
<feature type="transmembrane region" description="Helical" evidence="1">
    <location>
        <begin position="241"/>
        <end position="260"/>
    </location>
</feature>
<protein>
    <submittedName>
        <fullName evidence="2">Unannotated protein</fullName>
    </submittedName>
</protein>
<dbReference type="EMBL" id="CAFBMB010000048">
    <property type="protein sequence ID" value="CAB4898161.1"/>
    <property type="molecule type" value="Genomic_DNA"/>
</dbReference>
<keyword evidence="1" id="KW-0812">Transmembrane</keyword>
<feature type="transmembrane region" description="Helical" evidence="1">
    <location>
        <begin position="417"/>
        <end position="436"/>
    </location>
</feature>
<feature type="transmembrane region" description="Helical" evidence="1">
    <location>
        <begin position="154"/>
        <end position="171"/>
    </location>
</feature>
<feature type="transmembrane region" description="Helical" evidence="1">
    <location>
        <begin position="202"/>
        <end position="220"/>
    </location>
</feature>
<feature type="transmembrane region" description="Helical" evidence="1">
    <location>
        <begin position="178"/>
        <end position="196"/>
    </location>
</feature>
<gene>
    <name evidence="2" type="ORF">UFOPK3516_00796</name>
</gene>
<feature type="transmembrane region" description="Helical" evidence="1">
    <location>
        <begin position="312"/>
        <end position="331"/>
    </location>
</feature>
<name>A0A6J7FRR8_9ZZZZ</name>